<evidence type="ECO:0000313" key="6">
    <source>
        <dbReference type="EMBL" id="EMR68223.1"/>
    </source>
</evidence>
<sequence length="194" mass="20460">MAHILPHWTWPDRVGEVTPVHVFSAADEAELFVNGESAGRQQREESNYRFRWDDVTYAPGELRVVAYKDGEEWATETVKTAGAAAALTATPDRDTLAADGQDLSFVTVAVVDADGNPVPEASDAVTFSVRGPADIVATDNGDPADFVEFPSLTRDAFSGLALAVVRTRAGAAGEIIVSAAAEGLEGARVTLLAS</sequence>
<feature type="domain" description="DUF4982" evidence="4">
    <location>
        <begin position="15"/>
        <end position="74"/>
    </location>
</feature>
<evidence type="ECO:0000259" key="4">
    <source>
        <dbReference type="Pfam" id="PF16355"/>
    </source>
</evidence>
<dbReference type="GO" id="GO:0016798">
    <property type="term" value="F:hydrolase activity, acting on glycosyl bonds"/>
    <property type="evidence" value="ECO:0007669"/>
    <property type="project" value="UniProtKB-KW"/>
</dbReference>
<dbReference type="AlphaFoldDB" id="M7SUM4"/>
<evidence type="ECO:0000256" key="3">
    <source>
        <dbReference type="ARBA" id="ARBA00023295"/>
    </source>
</evidence>
<proteinExistence type="inferred from homology"/>
<protein>
    <submittedName>
        <fullName evidence="6">Putative glycoside hydrolase family 2 protein</fullName>
    </submittedName>
</protein>
<name>M7SUM4_EUTLA</name>
<keyword evidence="3" id="KW-0326">Glycosidase</keyword>
<gene>
    <name evidence="6" type="ORF">UCREL1_4763</name>
</gene>
<dbReference type="KEGG" id="ela:UCREL1_4763"/>
<dbReference type="Proteomes" id="UP000012174">
    <property type="component" value="Unassembled WGS sequence"/>
</dbReference>
<dbReference type="InterPro" id="IPR040605">
    <property type="entry name" value="Glyco_hydro2_dom5"/>
</dbReference>
<dbReference type="InterPro" id="IPR032311">
    <property type="entry name" value="DUF4982"/>
</dbReference>
<comment type="similarity">
    <text evidence="1">Belongs to the glycosyl hydrolase 2 family.</text>
</comment>
<dbReference type="InterPro" id="IPR051913">
    <property type="entry name" value="GH2_Domain-Containing"/>
</dbReference>
<dbReference type="InterPro" id="IPR013783">
    <property type="entry name" value="Ig-like_fold"/>
</dbReference>
<evidence type="ECO:0000256" key="1">
    <source>
        <dbReference type="ARBA" id="ARBA00007401"/>
    </source>
</evidence>
<dbReference type="eggNOG" id="KOG2024">
    <property type="taxonomic scope" value="Eukaryota"/>
</dbReference>
<dbReference type="Pfam" id="PF16355">
    <property type="entry name" value="DUF4982"/>
    <property type="match status" value="1"/>
</dbReference>
<dbReference type="Pfam" id="PF18565">
    <property type="entry name" value="Glyco_hydro2_C5"/>
    <property type="match status" value="1"/>
</dbReference>
<dbReference type="OrthoDB" id="408532at2759"/>
<feature type="domain" description="Glycoside hydrolase family 2" evidence="5">
    <location>
        <begin position="87"/>
        <end position="190"/>
    </location>
</feature>
<dbReference type="SUPFAM" id="SSF49373">
    <property type="entry name" value="Invasin/intimin cell-adhesion fragments"/>
    <property type="match status" value="1"/>
</dbReference>
<evidence type="ECO:0000256" key="2">
    <source>
        <dbReference type="ARBA" id="ARBA00022801"/>
    </source>
</evidence>
<dbReference type="HOGENOM" id="CLU_128493_0_0_1"/>
<keyword evidence="7" id="KW-1185">Reference proteome</keyword>
<dbReference type="PANTHER" id="PTHR42732">
    <property type="entry name" value="BETA-GALACTOSIDASE"/>
    <property type="match status" value="1"/>
</dbReference>
<evidence type="ECO:0000259" key="5">
    <source>
        <dbReference type="Pfam" id="PF18565"/>
    </source>
</evidence>
<reference evidence="7" key="1">
    <citation type="journal article" date="2013" name="Genome Announc.">
        <title>Draft genome sequence of the grapevine dieback fungus Eutypa lata UCR-EL1.</title>
        <authorList>
            <person name="Blanco-Ulate B."/>
            <person name="Rolshausen P.E."/>
            <person name="Cantu D."/>
        </authorList>
    </citation>
    <scope>NUCLEOTIDE SEQUENCE [LARGE SCALE GENOMIC DNA]</scope>
    <source>
        <strain evidence="7">UCR-EL1</strain>
    </source>
</reference>
<dbReference type="Gene3D" id="2.60.40.10">
    <property type="entry name" value="Immunoglobulins"/>
    <property type="match status" value="2"/>
</dbReference>
<accession>M7SUM4</accession>
<dbReference type="EMBL" id="KB706281">
    <property type="protein sequence ID" value="EMR68223.1"/>
    <property type="molecule type" value="Genomic_DNA"/>
</dbReference>
<dbReference type="PANTHER" id="PTHR42732:SF1">
    <property type="entry name" value="BETA-MANNOSIDASE"/>
    <property type="match status" value="1"/>
</dbReference>
<dbReference type="InterPro" id="IPR008964">
    <property type="entry name" value="Invasin/intimin_cell_adhesion"/>
</dbReference>
<organism evidence="6 7">
    <name type="scientific">Eutypa lata (strain UCR-EL1)</name>
    <name type="common">Grapevine dieback disease fungus</name>
    <name type="synonym">Eutypa armeniacae</name>
    <dbReference type="NCBI Taxonomy" id="1287681"/>
    <lineage>
        <taxon>Eukaryota</taxon>
        <taxon>Fungi</taxon>
        <taxon>Dikarya</taxon>
        <taxon>Ascomycota</taxon>
        <taxon>Pezizomycotina</taxon>
        <taxon>Sordariomycetes</taxon>
        <taxon>Xylariomycetidae</taxon>
        <taxon>Xylariales</taxon>
        <taxon>Diatrypaceae</taxon>
        <taxon>Eutypa</taxon>
    </lineage>
</organism>
<evidence type="ECO:0000313" key="7">
    <source>
        <dbReference type="Proteomes" id="UP000012174"/>
    </source>
</evidence>
<keyword evidence="2 6" id="KW-0378">Hydrolase</keyword>